<gene>
    <name evidence="1" type="ORF">EVAR_61107_1</name>
</gene>
<dbReference type="EMBL" id="BGZK01001317">
    <property type="protein sequence ID" value="GBP77105.1"/>
    <property type="molecule type" value="Genomic_DNA"/>
</dbReference>
<reference evidence="1 2" key="1">
    <citation type="journal article" date="2019" name="Commun. Biol.">
        <title>The bagworm genome reveals a unique fibroin gene that provides high tensile strength.</title>
        <authorList>
            <person name="Kono N."/>
            <person name="Nakamura H."/>
            <person name="Ohtoshi R."/>
            <person name="Tomita M."/>
            <person name="Numata K."/>
            <person name="Arakawa K."/>
        </authorList>
    </citation>
    <scope>NUCLEOTIDE SEQUENCE [LARGE SCALE GENOMIC DNA]</scope>
</reference>
<name>A0A4C1YRY0_EUMVA</name>
<evidence type="ECO:0000313" key="1">
    <source>
        <dbReference type="EMBL" id="GBP77105.1"/>
    </source>
</evidence>
<sequence>MNFLKRLSHFGASGRFAVTPGRAPALTEQGARPCSTVFVGCPGGGESAPSSGVVKIYSTPILAEDNIVTNKTIKKSIKCNIPIPQMLLLLMKKRLLGPYLARSPLGGPGPARGRYHEGAAAI</sequence>
<proteinExistence type="predicted"/>
<evidence type="ECO:0000313" key="2">
    <source>
        <dbReference type="Proteomes" id="UP000299102"/>
    </source>
</evidence>
<dbReference type="Proteomes" id="UP000299102">
    <property type="component" value="Unassembled WGS sequence"/>
</dbReference>
<organism evidence="1 2">
    <name type="scientific">Eumeta variegata</name>
    <name type="common">Bagworm moth</name>
    <name type="synonym">Eumeta japonica</name>
    <dbReference type="NCBI Taxonomy" id="151549"/>
    <lineage>
        <taxon>Eukaryota</taxon>
        <taxon>Metazoa</taxon>
        <taxon>Ecdysozoa</taxon>
        <taxon>Arthropoda</taxon>
        <taxon>Hexapoda</taxon>
        <taxon>Insecta</taxon>
        <taxon>Pterygota</taxon>
        <taxon>Neoptera</taxon>
        <taxon>Endopterygota</taxon>
        <taxon>Lepidoptera</taxon>
        <taxon>Glossata</taxon>
        <taxon>Ditrysia</taxon>
        <taxon>Tineoidea</taxon>
        <taxon>Psychidae</taxon>
        <taxon>Oiketicinae</taxon>
        <taxon>Eumeta</taxon>
    </lineage>
</organism>
<dbReference type="AlphaFoldDB" id="A0A4C1YRY0"/>
<protein>
    <submittedName>
        <fullName evidence="1">Uncharacterized protein</fullName>
    </submittedName>
</protein>
<keyword evidence="2" id="KW-1185">Reference proteome</keyword>
<accession>A0A4C1YRY0</accession>
<comment type="caution">
    <text evidence="1">The sequence shown here is derived from an EMBL/GenBank/DDBJ whole genome shotgun (WGS) entry which is preliminary data.</text>
</comment>